<gene>
    <name evidence="5" type="ORF">WMO66_07050</name>
</gene>
<evidence type="ECO:0000256" key="1">
    <source>
        <dbReference type="ARBA" id="ARBA00022603"/>
    </source>
</evidence>
<dbReference type="InterPro" id="IPR036589">
    <property type="entry name" value="HCY_dom_sf"/>
</dbReference>
<dbReference type="PANTHER" id="PTHR11103:SF18">
    <property type="entry name" value="SLR1189 PROTEIN"/>
    <property type="match status" value="1"/>
</dbReference>
<keyword evidence="1 3" id="KW-0489">Methyltransferase</keyword>
<feature type="binding site" evidence="3">
    <location>
        <position position="208"/>
    </location>
    <ligand>
        <name>Zn(2+)</name>
        <dbReference type="ChEBI" id="CHEBI:29105"/>
    </ligand>
</feature>
<name>A0ABV1G6F4_9FIRM</name>
<keyword evidence="3" id="KW-0862">Zinc</keyword>
<feature type="domain" description="Hcy-binding" evidence="4">
    <location>
        <begin position="3"/>
        <end position="289"/>
    </location>
</feature>
<dbReference type="PANTHER" id="PTHR11103">
    <property type="entry name" value="SLR1189 PROTEIN"/>
    <property type="match status" value="1"/>
</dbReference>
<feature type="binding site" evidence="3">
    <location>
        <position position="274"/>
    </location>
    <ligand>
        <name>Zn(2+)</name>
        <dbReference type="ChEBI" id="CHEBI:29105"/>
    </ligand>
</feature>
<comment type="caution">
    <text evidence="5">The sequence shown here is derived from an EMBL/GenBank/DDBJ whole genome shotgun (WGS) entry which is preliminary data.</text>
</comment>
<dbReference type="Gene3D" id="3.20.20.330">
    <property type="entry name" value="Homocysteine-binding-like domain"/>
    <property type="match status" value="1"/>
</dbReference>
<evidence type="ECO:0000313" key="5">
    <source>
        <dbReference type="EMBL" id="MEQ2511003.1"/>
    </source>
</evidence>
<evidence type="ECO:0000259" key="4">
    <source>
        <dbReference type="PROSITE" id="PS50970"/>
    </source>
</evidence>
<keyword evidence="3" id="KW-0479">Metal-binding</keyword>
<dbReference type="Pfam" id="PF02574">
    <property type="entry name" value="S-methyl_trans"/>
    <property type="match status" value="1"/>
</dbReference>
<organism evidence="5 6">
    <name type="scientific">Faecousia intestinalis</name>
    <dbReference type="NCBI Taxonomy" id="3133167"/>
    <lineage>
        <taxon>Bacteria</taxon>
        <taxon>Bacillati</taxon>
        <taxon>Bacillota</taxon>
        <taxon>Clostridia</taxon>
        <taxon>Eubacteriales</taxon>
        <taxon>Oscillospiraceae</taxon>
        <taxon>Faecousia</taxon>
    </lineage>
</organism>
<keyword evidence="2 3" id="KW-0808">Transferase</keyword>
<feature type="binding site" evidence="3">
    <location>
        <position position="275"/>
    </location>
    <ligand>
        <name>Zn(2+)</name>
        <dbReference type="ChEBI" id="CHEBI:29105"/>
    </ligand>
</feature>
<dbReference type="PIRSF" id="PIRSF037505">
    <property type="entry name" value="Betaine_HMT"/>
    <property type="match status" value="1"/>
</dbReference>
<evidence type="ECO:0000256" key="2">
    <source>
        <dbReference type="ARBA" id="ARBA00022679"/>
    </source>
</evidence>
<proteinExistence type="predicted"/>
<sequence>MTNEAFQALLARGPVLLDGATGSNLMRAGMPRGICTEAWVTEHPEPLLALQRDYIAAGSQIIYAPTFCANRRGLARCGRENDVALLNRQLVALSREAAGGHALVAGDLTTTGVPLEPAGTMTYHELFEIYTEQITALAEAGADLLVVETMLGIDEMTVALEAAQSVCALPVLCSMTVQADGSGYFGGTCVEAVETLQELGAAAVGINCSTGPDQLESLVRNMRQAAKVPLLVKPNAGMPEISPEGEAIYSMGPAAFAQHMRTLIDAGAALVGGCCGTDPRYISALRDVLPR</sequence>
<dbReference type="SUPFAM" id="SSF82282">
    <property type="entry name" value="Homocysteine S-methyltransferase"/>
    <property type="match status" value="1"/>
</dbReference>
<dbReference type="PROSITE" id="PS50970">
    <property type="entry name" value="HCY"/>
    <property type="match status" value="1"/>
</dbReference>
<keyword evidence="6" id="KW-1185">Reference proteome</keyword>
<comment type="cofactor">
    <cofactor evidence="3">
        <name>Zn(2+)</name>
        <dbReference type="ChEBI" id="CHEBI:29105"/>
    </cofactor>
</comment>
<reference evidence="5 6" key="1">
    <citation type="submission" date="2024-03" db="EMBL/GenBank/DDBJ databases">
        <title>Human intestinal bacterial collection.</title>
        <authorList>
            <person name="Pauvert C."/>
            <person name="Hitch T.C.A."/>
            <person name="Clavel T."/>
        </authorList>
    </citation>
    <scope>NUCLEOTIDE SEQUENCE [LARGE SCALE GENOMIC DNA]</scope>
    <source>
        <strain evidence="5 6">CLA-AA-H192</strain>
    </source>
</reference>
<evidence type="ECO:0000256" key="3">
    <source>
        <dbReference type="PROSITE-ProRule" id="PRU00333"/>
    </source>
</evidence>
<dbReference type="EMBL" id="JBBMFF010000205">
    <property type="protein sequence ID" value="MEQ2511003.1"/>
    <property type="molecule type" value="Genomic_DNA"/>
</dbReference>
<accession>A0ABV1G6F4</accession>
<evidence type="ECO:0000313" key="6">
    <source>
        <dbReference type="Proteomes" id="UP001491552"/>
    </source>
</evidence>
<dbReference type="InterPro" id="IPR003726">
    <property type="entry name" value="HCY_dom"/>
</dbReference>
<protein>
    <submittedName>
        <fullName evidence="5">Homocysteine S-methyltransferase family protein</fullName>
    </submittedName>
</protein>
<dbReference type="InterPro" id="IPR017226">
    <property type="entry name" value="BHMT-like"/>
</dbReference>
<dbReference type="Proteomes" id="UP001491552">
    <property type="component" value="Unassembled WGS sequence"/>
</dbReference>
<dbReference type="RefSeq" id="WP_349135700.1">
    <property type="nucleotide sequence ID" value="NZ_JBBMFF010000205.1"/>
</dbReference>